<dbReference type="RefSeq" id="WP_011144163.1">
    <property type="nucleotide sequence ID" value="NZ_CP063845.1"/>
</dbReference>
<dbReference type="Proteomes" id="UP001054846">
    <property type="component" value="Chromosome"/>
</dbReference>
<dbReference type="Pfam" id="PF20711">
    <property type="entry name" value="DUF6825"/>
    <property type="match status" value="1"/>
</dbReference>
<sequence length="110" mass="12398">MSDPWIRTFFIGRATAEILLEKLEDAVTDVLSEVGKAEADWRDGLRQFTEAVITRAEAEQAETLADLSAEGYTARTPAASKDVQRNIDELRAEVARLRSELQRFRNQEAT</sequence>
<dbReference type="InterPro" id="IPR040003">
    <property type="entry name" value="PG18-like"/>
</dbReference>
<keyword evidence="3" id="KW-1185">Reference proteome</keyword>
<organism evidence="2 3">
    <name type="scientific">Gloeobacter morelensis MG652769</name>
    <dbReference type="NCBI Taxonomy" id="2781736"/>
    <lineage>
        <taxon>Bacteria</taxon>
        <taxon>Bacillati</taxon>
        <taxon>Cyanobacteriota</taxon>
        <taxon>Cyanophyceae</taxon>
        <taxon>Gloeobacterales</taxon>
        <taxon>Gloeobacteraceae</taxon>
        <taxon>Gloeobacter</taxon>
        <taxon>Gloeobacter morelensis</taxon>
    </lineage>
</organism>
<reference evidence="2 3" key="1">
    <citation type="journal article" date="2021" name="Genome Biol. Evol.">
        <title>Complete Genome Sequencing of a Novel Gloeobacter Species from a Waterfall Cave in Mexico.</title>
        <authorList>
            <person name="Saw J.H."/>
            <person name="Cardona T."/>
            <person name="Montejano G."/>
        </authorList>
    </citation>
    <scope>NUCLEOTIDE SEQUENCE [LARGE SCALE GENOMIC DNA]</scope>
    <source>
        <strain evidence="2">MG652769</strain>
    </source>
</reference>
<keyword evidence="1" id="KW-0175">Coiled coil</keyword>
<evidence type="ECO:0000313" key="3">
    <source>
        <dbReference type="Proteomes" id="UP001054846"/>
    </source>
</evidence>
<evidence type="ECO:0008006" key="4">
    <source>
        <dbReference type="Google" id="ProtNLM"/>
    </source>
</evidence>
<name>A0ABY3PQ45_9CYAN</name>
<accession>A0ABY3PQ45</accession>
<feature type="coiled-coil region" evidence="1">
    <location>
        <begin position="80"/>
        <end position="107"/>
    </location>
</feature>
<evidence type="ECO:0000313" key="2">
    <source>
        <dbReference type="EMBL" id="UFP95734.1"/>
    </source>
</evidence>
<proteinExistence type="predicted"/>
<dbReference type="EMBL" id="CP063845">
    <property type="protein sequence ID" value="UFP95734.1"/>
    <property type="molecule type" value="Genomic_DNA"/>
</dbReference>
<protein>
    <recommendedName>
        <fullName evidence="4">Thylakoid lumen protein</fullName>
    </recommendedName>
</protein>
<gene>
    <name evidence="2" type="ORF">ISF26_05745</name>
</gene>
<evidence type="ECO:0000256" key="1">
    <source>
        <dbReference type="SAM" id="Coils"/>
    </source>
</evidence>